<dbReference type="GO" id="GO:0005829">
    <property type="term" value="C:cytosol"/>
    <property type="evidence" value="ECO:0007669"/>
    <property type="project" value="TreeGrafter"/>
</dbReference>
<gene>
    <name evidence="1" type="ORF">NCTC10118_00197</name>
</gene>
<dbReference type="InterPro" id="IPR053392">
    <property type="entry name" value="Transposase_IS30-like"/>
</dbReference>
<proteinExistence type="predicted"/>
<dbReference type="GO" id="GO:0003676">
    <property type="term" value="F:nucleic acid binding"/>
    <property type="evidence" value="ECO:0007669"/>
    <property type="project" value="InterPro"/>
</dbReference>
<evidence type="ECO:0000313" key="1">
    <source>
        <dbReference type="EMBL" id="VEU62909.1"/>
    </source>
</evidence>
<dbReference type="PANTHER" id="PTHR10948">
    <property type="entry name" value="TRANSPOSASE"/>
    <property type="match status" value="1"/>
</dbReference>
<name>A0A449AD23_9BACT</name>
<dbReference type="NCBIfam" id="NF033563">
    <property type="entry name" value="transpos_IS30"/>
    <property type="match status" value="1"/>
</dbReference>
<reference evidence="1 2" key="1">
    <citation type="submission" date="2019-01" db="EMBL/GenBank/DDBJ databases">
        <authorList>
            <consortium name="Pathogen Informatics"/>
        </authorList>
    </citation>
    <scope>NUCLEOTIDE SEQUENCE [LARGE SCALE GENOMIC DNA]</scope>
    <source>
        <strain evidence="1 2">NCTC10118</strain>
    </source>
</reference>
<dbReference type="GO" id="GO:0004803">
    <property type="term" value="F:transposase activity"/>
    <property type="evidence" value="ECO:0007669"/>
    <property type="project" value="TreeGrafter"/>
</dbReference>
<dbReference type="EMBL" id="LR214972">
    <property type="protein sequence ID" value="VEU62909.1"/>
    <property type="molecule type" value="Genomic_DNA"/>
</dbReference>
<dbReference type="Proteomes" id="UP000289952">
    <property type="component" value="Chromosome"/>
</dbReference>
<dbReference type="AlphaFoldDB" id="A0A449AD23"/>
<evidence type="ECO:0000313" key="2">
    <source>
        <dbReference type="Proteomes" id="UP000289952"/>
    </source>
</evidence>
<organism evidence="1 2">
    <name type="scientific">Mycoplasmopsis bovirhinis</name>
    <dbReference type="NCBI Taxonomy" id="29553"/>
    <lineage>
        <taxon>Bacteria</taxon>
        <taxon>Bacillati</taxon>
        <taxon>Mycoplasmatota</taxon>
        <taxon>Mycoplasmoidales</taxon>
        <taxon>Metamycoplasmataceae</taxon>
        <taxon>Mycoplasmopsis</taxon>
    </lineage>
</organism>
<accession>A0A449AD23</accession>
<dbReference type="PANTHER" id="PTHR10948:SF23">
    <property type="entry name" value="TRANSPOSASE INSI FOR INSERTION SEQUENCE ELEMENT IS30A-RELATED"/>
    <property type="match status" value="1"/>
</dbReference>
<dbReference type="RefSeq" id="WP_129621123.1">
    <property type="nucleotide sequence ID" value="NZ_LR214972.1"/>
</dbReference>
<dbReference type="InterPro" id="IPR051917">
    <property type="entry name" value="Transposase-Integrase"/>
</dbReference>
<dbReference type="GO" id="GO:0032196">
    <property type="term" value="P:transposition"/>
    <property type="evidence" value="ECO:0007669"/>
    <property type="project" value="TreeGrafter"/>
</dbReference>
<keyword evidence="2" id="KW-1185">Reference proteome</keyword>
<dbReference type="InterPro" id="IPR012337">
    <property type="entry name" value="RNaseH-like_sf"/>
</dbReference>
<dbReference type="SUPFAM" id="SSF53098">
    <property type="entry name" value="Ribonuclease H-like"/>
    <property type="match status" value="1"/>
</dbReference>
<dbReference type="OrthoDB" id="398176at2"/>
<dbReference type="InterPro" id="IPR036397">
    <property type="entry name" value="RNaseH_sf"/>
</dbReference>
<sequence>MKNLEKYICVFDKYRKENEYQHFKIEENHNTILKMQGALETQRKLRISQIDLEQLYNILQEPSEGFSIQEVAKIFDRDIRSIKSKIKIITNRRPLSLDKHNRYVCPKCLKRVMSVKTLNFAKLYEHLLGYSFSRLFFVSDAIKEKWKAYRKYWYSELNTYNKNRNKKNLVQKEVKKSVTYLVNSFKKISPDEFAPSPSTIYKIIKKYPYFLEFDHIVKKSEGKYGTRKQKQTKPKTLKYATEISKRPDYINDGLEHGHFELDTVIGKINDTYCIVTIIERQTRMSYAMLSKRNSKAIKQTLLKLIKKHSLDIKTLTVDNGSENVLLHHVIPTERLFKCQPYSSWQKGSIENMHRLIRYYIPKGKSFDKYSQHGIDYMMDKINNYRQVVRQYKIT</sequence>
<dbReference type="Gene3D" id="3.30.420.10">
    <property type="entry name" value="Ribonuclease H-like superfamily/Ribonuclease H"/>
    <property type="match status" value="1"/>
</dbReference>
<protein>
    <submittedName>
        <fullName evidence="1">Transposase</fullName>
    </submittedName>
</protein>